<accession>A0A367V1I4</accession>
<sequence>MKAITSFEHAPLGLVGHLRVAIEAWQQERAAHRAGTFASRAGTPAAQNLSYLTAAELHEYQQTRSGTFSETGDVLSGLVLNWPSPSGKGH</sequence>
<dbReference type="AlphaFoldDB" id="A0A367V1I4"/>
<evidence type="ECO:0000313" key="1">
    <source>
        <dbReference type="EMBL" id="RCK19017.1"/>
    </source>
</evidence>
<dbReference type="EMBL" id="JPWB01000013">
    <property type="protein sequence ID" value="RCK19017.1"/>
    <property type="molecule type" value="Genomic_DNA"/>
</dbReference>
<dbReference type="Proteomes" id="UP000253061">
    <property type="component" value="Unassembled WGS sequence"/>
</dbReference>
<dbReference type="RefSeq" id="WP_062957853.1">
    <property type="nucleotide sequence ID" value="NZ_JPWB01000013.1"/>
</dbReference>
<name>A0A367V1I4_9PROT</name>
<organism evidence="1 2">
    <name type="scientific">Thalassospira profundimaris</name>
    <dbReference type="NCBI Taxonomy" id="502049"/>
    <lineage>
        <taxon>Bacteria</taxon>
        <taxon>Pseudomonadati</taxon>
        <taxon>Pseudomonadota</taxon>
        <taxon>Alphaproteobacteria</taxon>
        <taxon>Rhodospirillales</taxon>
        <taxon>Thalassospiraceae</taxon>
        <taxon>Thalassospira</taxon>
    </lineage>
</organism>
<proteinExistence type="predicted"/>
<reference evidence="1 2" key="1">
    <citation type="submission" date="2014-07" db="EMBL/GenBank/DDBJ databases">
        <title>Draft genome sequence of Thalassospira profundimaris R8-17.</title>
        <authorList>
            <person name="Lai Q."/>
            <person name="Shao Z."/>
        </authorList>
    </citation>
    <scope>NUCLEOTIDE SEQUENCE [LARGE SCALE GENOMIC DNA]</scope>
    <source>
        <strain evidence="1 2">R8-17</strain>
    </source>
</reference>
<gene>
    <name evidence="1" type="ORF">TH6_20020</name>
</gene>
<evidence type="ECO:0000313" key="2">
    <source>
        <dbReference type="Proteomes" id="UP000253061"/>
    </source>
</evidence>
<comment type="caution">
    <text evidence="1">The sequence shown here is derived from an EMBL/GenBank/DDBJ whole genome shotgun (WGS) entry which is preliminary data.</text>
</comment>
<protein>
    <submittedName>
        <fullName evidence="1">Uncharacterized protein</fullName>
    </submittedName>
</protein>